<keyword evidence="1" id="KW-0812">Transmembrane</keyword>
<dbReference type="AlphaFoldDB" id="A0AAV5JPR0"/>
<keyword evidence="1" id="KW-0472">Membrane</keyword>
<feature type="transmembrane region" description="Helical" evidence="1">
    <location>
        <begin position="45"/>
        <end position="62"/>
    </location>
</feature>
<sequence length="68" mass="7820">MREVPYCLSYVAFLVLRLLGLLQFPTNGVSSIIDAALAPPVSLRTLQIFTLSYHILNWRLVLKINKYR</sequence>
<keyword evidence="3" id="KW-1185">Reference proteome</keyword>
<dbReference type="EMBL" id="BPVZ01000036">
    <property type="protein sequence ID" value="GKV12370.1"/>
    <property type="molecule type" value="Genomic_DNA"/>
</dbReference>
<gene>
    <name evidence="2" type="ORF">SLEP1_g23524</name>
</gene>
<comment type="caution">
    <text evidence="2">The sequence shown here is derived from an EMBL/GenBank/DDBJ whole genome shotgun (WGS) entry which is preliminary data.</text>
</comment>
<organism evidence="2 3">
    <name type="scientific">Rubroshorea leprosula</name>
    <dbReference type="NCBI Taxonomy" id="152421"/>
    <lineage>
        <taxon>Eukaryota</taxon>
        <taxon>Viridiplantae</taxon>
        <taxon>Streptophyta</taxon>
        <taxon>Embryophyta</taxon>
        <taxon>Tracheophyta</taxon>
        <taxon>Spermatophyta</taxon>
        <taxon>Magnoliopsida</taxon>
        <taxon>eudicotyledons</taxon>
        <taxon>Gunneridae</taxon>
        <taxon>Pentapetalae</taxon>
        <taxon>rosids</taxon>
        <taxon>malvids</taxon>
        <taxon>Malvales</taxon>
        <taxon>Dipterocarpaceae</taxon>
        <taxon>Rubroshorea</taxon>
    </lineage>
</organism>
<dbReference type="Proteomes" id="UP001054252">
    <property type="component" value="Unassembled WGS sequence"/>
</dbReference>
<accession>A0AAV5JPR0</accession>
<evidence type="ECO:0000313" key="2">
    <source>
        <dbReference type="EMBL" id="GKV12370.1"/>
    </source>
</evidence>
<evidence type="ECO:0000313" key="3">
    <source>
        <dbReference type="Proteomes" id="UP001054252"/>
    </source>
</evidence>
<keyword evidence="1" id="KW-1133">Transmembrane helix</keyword>
<feature type="transmembrane region" description="Helical" evidence="1">
    <location>
        <begin position="7"/>
        <end position="25"/>
    </location>
</feature>
<name>A0AAV5JPR0_9ROSI</name>
<reference evidence="2 3" key="1">
    <citation type="journal article" date="2021" name="Commun. Biol.">
        <title>The genome of Shorea leprosula (Dipterocarpaceae) highlights the ecological relevance of drought in aseasonal tropical rainforests.</title>
        <authorList>
            <person name="Ng K.K.S."/>
            <person name="Kobayashi M.J."/>
            <person name="Fawcett J.A."/>
            <person name="Hatakeyama M."/>
            <person name="Paape T."/>
            <person name="Ng C.H."/>
            <person name="Ang C.C."/>
            <person name="Tnah L.H."/>
            <person name="Lee C.T."/>
            <person name="Nishiyama T."/>
            <person name="Sese J."/>
            <person name="O'Brien M.J."/>
            <person name="Copetti D."/>
            <person name="Mohd Noor M.I."/>
            <person name="Ong R.C."/>
            <person name="Putra M."/>
            <person name="Sireger I.Z."/>
            <person name="Indrioko S."/>
            <person name="Kosugi Y."/>
            <person name="Izuno A."/>
            <person name="Isagi Y."/>
            <person name="Lee S.L."/>
            <person name="Shimizu K.K."/>
        </authorList>
    </citation>
    <scope>NUCLEOTIDE SEQUENCE [LARGE SCALE GENOMIC DNA]</scope>
    <source>
        <strain evidence="2">214</strain>
    </source>
</reference>
<protein>
    <submittedName>
        <fullName evidence="2">Uncharacterized protein</fullName>
    </submittedName>
</protein>
<evidence type="ECO:0000256" key="1">
    <source>
        <dbReference type="SAM" id="Phobius"/>
    </source>
</evidence>
<proteinExistence type="predicted"/>